<keyword evidence="2" id="KW-0479">Metal-binding</keyword>
<evidence type="ECO:0000256" key="4">
    <source>
        <dbReference type="ARBA" id="ARBA00023004"/>
    </source>
</evidence>
<dbReference type="InterPro" id="IPR052571">
    <property type="entry name" value="Mt_RNA_Methyltransferase"/>
</dbReference>
<keyword evidence="5" id="KW-0411">Iron-sulfur</keyword>
<evidence type="ECO:0000313" key="8">
    <source>
        <dbReference type="Proteomes" id="UP000887565"/>
    </source>
</evidence>
<evidence type="ECO:0000256" key="3">
    <source>
        <dbReference type="ARBA" id="ARBA00022946"/>
    </source>
</evidence>
<keyword evidence="8" id="KW-1185">Reference proteome</keyword>
<evidence type="ECO:0000256" key="7">
    <source>
        <dbReference type="ARBA" id="ARBA00045681"/>
    </source>
</evidence>
<dbReference type="GO" id="GO:0003735">
    <property type="term" value="F:structural constituent of ribosome"/>
    <property type="evidence" value="ECO:0007669"/>
    <property type="project" value="TreeGrafter"/>
</dbReference>
<evidence type="ECO:0000313" key="9">
    <source>
        <dbReference type="WBParaSite" id="nRc.2.0.1.t40869-RA"/>
    </source>
</evidence>
<keyword evidence="6" id="KW-0496">Mitochondrion</keyword>
<dbReference type="InterPro" id="IPR029063">
    <property type="entry name" value="SAM-dependent_MTases_sf"/>
</dbReference>
<dbReference type="GO" id="GO:0006412">
    <property type="term" value="P:translation"/>
    <property type="evidence" value="ECO:0007669"/>
    <property type="project" value="InterPro"/>
</dbReference>
<accession>A0A915KQX3</accession>
<evidence type="ECO:0000256" key="2">
    <source>
        <dbReference type="ARBA" id="ARBA00022723"/>
    </source>
</evidence>
<dbReference type="Gene3D" id="3.40.50.150">
    <property type="entry name" value="Vaccinia Virus protein VP39"/>
    <property type="match status" value="1"/>
</dbReference>
<dbReference type="PANTHER" id="PTHR13184:SF5">
    <property type="entry name" value="METHYLTRANSFERASE-LIKE PROTEIN 17, MITOCHONDRIAL"/>
    <property type="match status" value="1"/>
</dbReference>
<comment type="function">
    <text evidence="7">Mitochondrial ribosome (mitoribosome) assembly factor. Binds at the interface of the head and body domains of the mitochondrial small ribosomal subunit (mt-SSU), occluding the mRNA channel and preventing compaction of the head domain towards the body. Probable inactive methyltransferase: retains the characteristic folding and ability to bind S-adenosyl-L-methionine, but it probably lost its methyltransferase activity.</text>
</comment>
<evidence type="ECO:0000256" key="5">
    <source>
        <dbReference type="ARBA" id="ARBA00023014"/>
    </source>
</evidence>
<protein>
    <submittedName>
        <fullName evidence="9">Methyltransferase-like protein 17, mitochondrial</fullName>
    </submittedName>
</protein>
<reference evidence="9" key="1">
    <citation type="submission" date="2022-11" db="UniProtKB">
        <authorList>
            <consortium name="WormBaseParasite"/>
        </authorList>
    </citation>
    <scope>IDENTIFICATION</scope>
</reference>
<evidence type="ECO:0000256" key="6">
    <source>
        <dbReference type="ARBA" id="ARBA00023128"/>
    </source>
</evidence>
<name>A0A915KQX3_ROMCU</name>
<keyword evidence="3" id="KW-0809">Transit peptide</keyword>
<organism evidence="8 9">
    <name type="scientific">Romanomermis culicivorax</name>
    <name type="common">Nematode worm</name>
    <dbReference type="NCBI Taxonomy" id="13658"/>
    <lineage>
        <taxon>Eukaryota</taxon>
        <taxon>Metazoa</taxon>
        <taxon>Ecdysozoa</taxon>
        <taxon>Nematoda</taxon>
        <taxon>Enoplea</taxon>
        <taxon>Dorylaimia</taxon>
        <taxon>Mermithida</taxon>
        <taxon>Mermithoidea</taxon>
        <taxon>Mermithidae</taxon>
        <taxon>Romanomermis</taxon>
    </lineage>
</organism>
<dbReference type="AlphaFoldDB" id="A0A915KQX3"/>
<comment type="subcellular location">
    <subcellularLocation>
        <location evidence="1">Mitochondrion</location>
    </subcellularLocation>
</comment>
<dbReference type="Proteomes" id="UP000887565">
    <property type="component" value="Unplaced"/>
</dbReference>
<dbReference type="WBParaSite" id="nRc.2.0.1.t40869-RA">
    <property type="protein sequence ID" value="nRc.2.0.1.t40869-RA"/>
    <property type="gene ID" value="nRc.2.0.1.g40869"/>
</dbReference>
<dbReference type="GO" id="GO:0005763">
    <property type="term" value="C:mitochondrial small ribosomal subunit"/>
    <property type="evidence" value="ECO:0007669"/>
    <property type="project" value="TreeGrafter"/>
</dbReference>
<dbReference type="GO" id="GO:0008168">
    <property type="term" value="F:methyltransferase activity"/>
    <property type="evidence" value="ECO:0007669"/>
    <property type="project" value="InterPro"/>
</dbReference>
<dbReference type="Pfam" id="PF09243">
    <property type="entry name" value="Rsm22"/>
    <property type="match status" value="2"/>
</dbReference>
<dbReference type="GO" id="GO:0051536">
    <property type="term" value="F:iron-sulfur cluster binding"/>
    <property type="evidence" value="ECO:0007669"/>
    <property type="project" value="UniProtKB-KW"/>
</dbReference>
<dbReference type="InterPro" id="IPR015324">
    <property type="entry name" value="Ribosomal_Rsm22-like"/>
</dbReference>
<keyword evidence="4" id="KW-0408">Iron</keyword>
<dbReference type="PANTHER" id="PTHR13184">
    <property type="entry name" value="37S RIBOSOMAL PROTEIN S22"/>
    <property type="match status" value="1"/>
</dbReference>
<proteinExistence type="predicted"/>
<sequence>MFIRPDKVEADPKVVARLENGSFVHRRHPGAFNINAVVPPVQFESALIKSCGDTVLKTLHDQAKTLYEKLDHRQPKWTSKMIKKQFDDTLVREINKEAEKFRRDYEKENEASPTDEEVYEFVENKKVSLQDRTSNIVRRTMYIWNPLSYSTKTRCLTYALARFAPDYAVLCRVLNEIRRRNPDFAPESIFDFGSGVGSTIWATEKVWPWSNVAKQQAEMDENDDSTDHRRLYFCVDVSNAMIDLSNSLLRDGNSFDTKMSFDHADIYFRQFLPATNERQYDLVVSAFSLLEIETYEERMRTVLNLWHKTKDYMVIVENGNRYGYTILMEIRDYILAGGREIWRQELKRQLSVFCPDVDHSFINQTFKRKDLSDEEKMNSVKEFLISTTKTSPNSQNLSDLLKKLDEMPSLLPQGHVVAPCPHQMQCPRLRDVLPCKFEQKYLDLQLNRNSSRGDAKTVKFSYLVMRKGKKEDYANSEYEYSEWPRLVQPVRIRDKKALCEMCTKNGFLSEMASTKNNSARHAYHMIKRSDWGDLWPVHMEFTQENFDAMHERQTKFVENLSANNKKTGGNAPENDEDLFDGFDDFEEDSIDEVNDYMENRGKA</sequence>
<dbReference type="GO" id="GO:0046872">
    <property type="term" value="F:metal ion binding"/>
    <property type="evidence" value="ECO:0007669"/>
    <property type="project" value="UniProtKB-KW"/>
</dbReference>
<dbReference type="SUPFAM" id="SSF53335">
    <property type="entry name" value="S-adenosyl-L-methionine-dependent methyltransferases"/>
    <property type="match status" value="1"/>
</dbReference>
<evidence type="ECO:0000256" key="1">
    <source>
        <dbReference type="ARBA" id="ARBA00004173"/>
    </source>
</evidence>